<protein>
    <recommendedName>
        <fullName evidence="1">PspA-associated domain-containing protein</fullName>
    </recommendedName>
</protein>
<dbReference type="InterPro" id="IPR054437">
    <property type="entry name" value="PspA-assoc_dom"/>
</dbReference>
<keyword evidence="3" id="KW-1185">Reference proteome</keyword>
<reference evidence="2 3" key="1">
    <citation type="submission" date="2021-03" db="EMBL/GenBank/DDBJ databases">
        <title>Sequencing the genomes of 1000 actinobacteria strains.</title>
        <authorList>
            <person name="Klenk H.-P."/>
        </authorList>
    </citation>
    <scope>NUCLEOTIDE SEQUENCE [LARGE SCALE GENOMIC DNA]</scope>
    <source>
        <strain evidence="2 3">DSM 12936</strain>
    </source>
</reference>
<gene>
    <name evidence="2" type="ORF">JOF54_003219</name>
</gene>
<evidence type="ECO:0000259" key="1">
    <source>
        <dbReference type="Pfam" id="PF22743"/>
    </source>
</evidence>
<evidence type="ECO:0000313" key="2">
    <source>
        <dbReference type="EMBL" id="MBP2418297.1"/>
    </source>
</evidence>
<dbReference type="RefSeq" id="WP_210057691.1">
    <property type="nucleotide sequence ID" value="NZ_BAAAMH010000010.1"/>
</dbReference>
<feature type="domain" description="PspA-associated" evidence="1">
    <location>
        <begin position="1"/>
        <end position="94"/>
    </location>
</feature>
<dbReference type="Proteomes" id="UP000758168">
    <property type="component" value="Unassembled WGS sequence"/>
</dbReference>
<dbReference type="Pfam" id="PF22743">
    <property type="entry name" value="PspAA"/>
    <property type="match status" value="1"/>
</dbReference>
<sequence length="94" mass="10079">MIVRILGEGQWRIEDAVVADLNRLDDEVEQAVGTGDQAELDRALHALLEEVRTQGTTVPDDELSDSDLILPAAGSTLEDVRALLDASDEGLIPG</sequence>
<dbReference type="EMBL" id="JAGIOB010000001">
    <property type="protein sequence ID" value="MBP2418297.1"/>
    <property type="molecule type" value="Genomic_DNA"/>
</dbReference>
<name>A0ABS4ZB63_9ACTN</name>
<accession>A0ABS4ZB63</accession>
<evidence type="ECO:0000313" key="3">
    <source>
        <dbReference type="Proteomes" id="UP000758168"/>
    </source>
</evidence>
<proteinExistence type="predicted"/>
<organism evidence="2 3">
    <name type="scientific">Microlunatus capsulatus</name>
    <dbReference type="NCBI Taxonomy" id="99117"/>
    <lineage>
        <taxon>Bacteria</taxon>
        <taxon>Bacillati</taxon>
        <taxon>Actinomycetota</taxon>
        <taxon>Actinomycetes</taxon>
        <taxon>Propionibacteriales</taxon>
        <taxon>Propionibacteriaceae</taxon>
        <taxon>Microlunatus</taxon>
    </lineage>
</organism>
<comment type="caution">
    <text evidence="2">The sequence shown here is derived from an EMBL/GenBank/DDBJ whole genome shotgun (WGS) entry which is preliminary data.</text>
</comment>